<feature type="non-terminal residue" evidence="1">
    <location>
        <position position="1"/>
    </location>
</feature>
<name>X1JHL0_9ZZZZ</name>
<gene>
    <name evidence="1" type="ORF">S03H2_64730</name>
</gene>
<accession>X1JHL0</accession>
<evidence type="ECO:0000313" key="1">
    <source>
        <dbReference type="EMBL" id="GAH80975.1"/>
    </source>
</evidence>
<organism evidence="1">
    <name type="scientific">marine sediment metagenome</name>
    <dbReference type="NCBI Taxonomy" id="412755"/>
    <lineage>
        <taxon>unclassified sequences</taxon>
        <taxon>metagenomes</taxon>
        <taxon>ecological metagenomes</taxon>
    </lineage>
</organism>
<reference evidence="1" key="1">
    <citation type="journal article" date="2014" name="Front. Microbiol.">
        <title>High frequency of phylogenetically diverse reductive dehalogenase-homologous genes in deep subseafloor sedimentary metagenomes.</title>
        <authorList>
            <person name="Kawai M."/>
            <person name="Futagami T."/>
            <person name="Toyoda A."/>
            <person name="Takaki Y."/>
            <person name="Nishi S."/>
            <person name="Hori S."/>
            <person name="Arai W."/>
            <person name="Tsubouchi T."/>
            <person name="Morono Y."/>
            <person name="Uchiyama I."/>
            <person name="Ito T."/>
            <person name="Fujiyama A."/>
            <person name="Inagaki F."/>
            <person name="Takami H."/>
        </authorList>
    </citation>
    <scope>NUCLEOTIDE SEQUENCE</scope>
    <source>
        <strain evidence="1">Expedition CK06-06</strain>
    </source>
</reference>
<protein>
    <submittedName>
        <fullName evidence="1">Uncharacterized protein</fullName>
    </submittedName>
</protein>
<sequence length="30" mass="3539">PVFEIADGWETNKHTKEVLDLVKRRRTSRG</sequence>
<dbReference type="EMBL" id="BARU01042079">
    <property type="protein sequence ID" value="GAH80975.1"/>
    <property type="molecule type" value="Genomic_DNA"/>
</dbReference>
<comment type="caution">
    <text evidence="1">The sequence shown here is derived from an EMBL/GenBank/DDBJ whole genome shotgun (WGS) entry which is preliminary data.</text>
</comment>
<dbReference type="AlphaFoldDB" id="X1JHL0"/>
<proteinExistence type="predicted"/>